<organism evidence="7 8">
    <name type="scientific">Acanthocheilonema viteae</name>
    <name type="common">Filarial nematode worm</name>
    <name type="synonym">Dipetalonema viteae</name>
    <dbReference type="NCBI Taxonomy" id="6277"/>
    <lineage>
        <taxon>Eukaryota</taxon>
        <taxon>Metazoa</taxon>
        <taxon>Ecdysozoa</taxon>
        <taxon>Nematoda</taxon>
        <taxon>Chromadorea</taxon>
        <taxon>Rhabditida</taxon>
        <taxon>Spirurina</taxon>
        <taxon>Spiruromorpha</taxon>
        <taxon>Filarioidea</taxon>
        <taxon>Onchocercidae</taxon>
        <taxon>Acanthocheilonema</taxon>
    </lineage>
</organism>
<feature type="transmembrane region" description="Helical" evidence="6">
    <location>
        <begin position="113"/>
        <end position="135"/>
    </location>
</feature>
<keyword evidence="5 6" id="KW-0472">Membrane</keyword>
<dbReference type="Proteomes" id="UP000276991">
    <property type="component" value="Unassembled WGS sequence"/>
</dbReference>
<evidence type="ECO:0000256" key="1">
    <source>
        <dbReference type="ARBA" id="ARBA00004141"/>
    </source>
</evidence>
<evidence type="ECO:0000313" key="8">
    <source>
        <dbReference type="Proteomes" id="UP000276991"/>
    </source>
</evidence>
<evidence type="ECO:0000313" key="7">
    <source>
        <dbReference type="EMBL" id="VBB33081.1"/>
    </source>
</evidence>
<reference evidence="7 8" key="1">
    <citation type="submission" date="2018-08" db="EMBL/GenBank/DDBJ databases">
        <authorList>
            <person name="Laetsch R D."/>
            <person name="Stevens L."/>
            <person name="Kumar S."/>
            <person name="Blaxter L. M."/>
        </authorList>
    </citation>
    <scope>NUCLEOTIDE SEQUENCE [LARGE SCALE GENOMIC DNA]</scope>
</reference>
<dbReference type="PANTHER" id="PTHR10057">
    <property type="entry name" value="PERIPHERAL-TYPE BENZODIAZEPINE RECEPTOR"/>
    <property type="match status" value="1"/>
</dbReference>
<evidence type="ECO:0000256" key="3">
    <source>
        <dbReference type="ARBA" id="ARBA00022692"/>
    </source>
</evidence>
<dbReference type="GO" id="GO:0005741">
    <property type="term" value="C:mitochondrial outer membrane"/>
    <property type="evidence" value="ECO:0007669"/>
    <property type="project" value="TreeGrafter"/>
</dbReference>
<proteinExistence type="inferred from homology"/>
<dbReference type="InterPro" id="IPR038330">
    <property type="entry name" value="TspO/MBR-related_sf"/>
</dbReference>
<dbReference type="EMBL" id="UPTC01002128">
    <property type="protein sequence ID" value="VBB33081.1"/>
    <property type="molecule type" value="Genomic_DNA"/>
</dbReference>
<dbReference type="AlphaFoldDB" id="A0A498SSJ9"/>
<dbReference type="Pfam" id="PF03073">
    <property type="entry name" value="TspO_MBR"/>
    <property type="match status" value="1"/>
</dbReference>
<keyword evidence="3 6" id="KW-0812">Transmembrane</keyword>
<dbReference type="GO" id="GO:0033013">
    <property type="term" value="P:tetrapyrrole metabolic process"/>
    <property type="evidence" value="ECO:0007669"/>
    <property type="project" value="UniProtKB-ARBA"/>
</dbReference>
<protein>
    <recommendedName>
        <fullName evidence="9">TspO/MBR family protein</fullName>
    </recommendedName>
</protein>
<feature type="transmembrane region" description="Helical" evidence="6">
    <location>
        <begin position="141"/>
        <end position="160"/>
    </location>
</feature>
<dbReference type="STRING" id="6277.A0A498SSJ9"/>
<name>A0A498SSJ9_ACAVI</name>
<sequence length="169" mass="18703">FSWTAKDTKRAILTAMVPDAVELSSCVPCYKSNDPIDWWNSCKKPEWAPKSLYIYASTDALTVTPVGYASYVVYKYGGGLSNALTALSLGLYGSNLMLCFASLSFMKKKDLKAMYYFSIAIHLTAAGSAVIAYKINHCACLLMVPYVLWTGFHTIILHAMKNLNSKIEN</sequence>
<dbReference type="OrthoDB" id="8841220at2759"/>
<keyword evidence="8" id="KW-1185">Reference proteome</keyword>
<dbReference type="Gene3D" id="1.20.1260.100">
    <property type="entry name" value="TspO/MBR protein"/>
    <property type="match status" value="1"/>
</dbReference>
<accession>A0A498SSJ9</accession>
<evidence type="ECO:0000256" key="6">
    <source>
        <dbReference type="SAM" id="Phobius"/>
    </source>
</evidence>
<comment type="similarity">
    <text evidence="2">Belongs to the TspO/BZRP family.</text>
</comment>
<keyword evidence="4 6" id="KW-1133">Transmembrane helix</keyword>
<dbReference type="PANTHER" id="PTHR10057:SF0">
    <property type="entry name" value="TRANSLOCATOR PROTEIN"/>
    <property type="match status" value="1"/>
</dbReference>
<evidence type="ECO:0000256" key="2">
    <source>
        <dbReference type="ARBA" id="ARBA00007524"/>
    </source>
</evidence>
<evidence type="ECO:0000256" key="4">
    <source>
        <dbReference type="ARBA" id="ARBA00022989"/>
    </source>
</evidence>
<comment type="subcellular location">
    <subcellularLocation>
        <location evidence="1">Membrane</location>
        <topology evidence="1">Multi-pass membrane protein</topology>
    </subcellularLocation>
</comment>
<gene>
    <name evidence="7" type="ORF">NAV_LOCUS7872</name>
</gene>
<feature type="non-terminal residue" evidence="7">
    <location>
        <position position="1"/>
    </location>
</feature>
<feature type="transmembrane region" description="Helical" evidence="6">
    <location>
        <begin position="86"/>
        <end position="106"/>
    </location>
</feature>
<evidence type="ECO:0008006" key="9">
    <source>
        <dbReference type="Google" id="ProtNLM"/>
    </source>
</evidence>
<evidence type="ECO:0000256" key="5">
    <source>
        <dbReference type="ARBA" id="ARBA00023136"/>
    </source>
</evidence>
<feature type="transmembrane region" description="Helical" evidence="6">
    <location>
        <begin position="52"/>
        <end position="74"/>
    </location>
</feature>
<dbReference type="InterPro" id="IPR004307">
    <property type="entry name" value="TspO_MBR"/>
</dbReference>